<dbReference type="Proteomes" id="UP000789525">
    <property type="component" value="Unassembled WGS sequence"/>
</dbReference>
<gene>
    <name evidence="1" type="ORF">ACOLOM_LOCUS70</name>
</gene>
<proteinExistence type="predicted"/>
<evidence type="ECO:0000313" key="2">
    <source>
        <dbReference type="Proteomes" id="UP000789525"/>
    </source>
</evidence>
<name>A0ACA9JVC7_9GLOM</name>
<accession>A0ACA9JVC7</accession>
<organism evidence="1 2">
    <name type="scientific">Acaulospora colombiana</name>
    <dbReference type="NCBI Taxonomy" id="27376"/>
    <lineage>
        <taxon>Eukaryota</taxon>
        <taxon>Fungi</taxon>
        <taxon>Fungi incertae sedis</taxon>
        <taxon>Mucoromycota</taxon>
        <taxon>Glomeromycotina</taxon>
        <taxon>Glomeromycetes</taxon>
        <taxon>Diversisporales</taxon>
        <taxon>Acaulosporaceae</taxon>
        <taxon>Acaulospora</taxon>
    </lineage>
</organism>
<evidence type="ECO:0000313" key="1">
    <source>
        <dbReference type="EMBL" id="CAG8438351.1"/>
    </source>
</evidence>
<keyword evidence="2" id="KW-1185">Reference proteome</keyword>
<sequence>MKIVWALTIKGLSWNSVTVPPTLPRPSLQLLTHGYRRIPVLQCGSDVFVDTSLILEELERRKGSDKSDKGLSRSMIMWTDRYFFGASLQSSFVSTDPSAPKIFTTPNFLSDRSSLIGKPVNLQKLRSERSQIIDRIRSNLEWIEQQLEDDREWFLDTLTPGMPDIHVAANLFFLGISRSASELSIAQNYPKTYAWFNRFRKYIKENEKSPVNMSEEEALEIARKYKPLSARDAQLEDKMDLYRKVGDRVSIEPDDYGKVAVVGRIVSLGNSHVAIRPDNVDKTGIEVVVWFPRAGYNIIHVNNENASGRL</sequence>
<reference evidence="1" key="1">
    <citation type="submission" date="2021-06" db="EMBL/GenBank/DDBJ databases">
        <authorList>
            <person name="Kallberg Y."/>
            <person name="Tangrot J."/>
            <person name="Rosling A."/>
        </authorList>
    </citation>
    <scope>NUCLEOTIDE SEQUENCE</scope>
    <source>
        <strain evidence="1">CL356</strain>
    </source>
</reference>
<comment type="caution">
    <text evidence="1">The sequence shown here is derived from an EMBL/GenBank/DDBJ whole genome shotgun (WGS) entry which is preliminary data.</text>
</comment>
<protein>
    <submittedName>
        <fullName evidence="1">3713_t:CDS:1</fullName>
    </submittedName>
</protein>
<dbReference type="EMBL" id="CAJVPT010000062">
    <property type="protein sequence ID" value="CAG8438351.1"/>
    <property type="molecule type" value="Genomic_DNA"/>
</dbReference>